<evidence type="ECO:0000313" key="2">
    <source>
        <dbReference type="EMBL" id="QTE53613.1"/>
    </source>
</evidence>
<proteinExistence type="predicted"/>
<evidence type="ECO:0000313" key="1">
    <source>
        <dbReference type="EMBL" id="QEM08301.1"/>
    </source>
</evidence>
<dbReference type="EMBL" id="CP071880">
    <property type="protein sequence ID" value="QTE53613.1"/>
    <property type="molecule type" value="Genomic_DNA"/>
</dbReference>
<organism evidence="1 3">
    <name type="scientific">Mucilaginibacter rubeus</name>
    <dbReference type="NCBI Taxonomy" id="2027860"/>
    <lineage>
        <taxon>Bacteria</taxon>
        <taxon>Pseudomonadati</taxon>
        <taxon>Bacteroidota</taxon>
        <taxon>Sphingobacteriia</taxon>
        <taxon>Sphingobacteriales</taxon>
        <taxon>Sphingobacteriaceae</taxon>
        <taxon>Mucilaginibacter</taxon>
    </lineage>
</organism>
<dbReference type="EMBL" id="CP043451">
    <property type="protein sequence ID" value="QEM08301.1"/>
    <property type="molecule type" value="Genomic_DNA"/>
</dbReference>
<gene>
    <name evidence="1" type="ORF">DIU31_016575</name>
    <name evidence="2" type="ORF">J3L21_10920</name>
</gene>
<evidence type="ECO:0000313" key="4">
    <source>
        <dbReference type="Proteomes" id="UP000663940"/>
    </source>
</evidence>
<protein>
    <submittedName>
        <fullName evidence="1">IS66 family insertion sequence element accessory protein TnpB</fullName>
    </submittedName>
</protein>
<sequence length="84" mass="9955">MRAMIEDWQSSGKSKKEYCLEKGINDARFYYWYSRINGKEDTPRGFIPIERHSGIREIEVFYPNGVKLKVNVDLPLLAQLIRLY</sequence>
<dbReference type="NCBIfam" id="NF047593">
    <property type="entry name" value="IS66_ISAeme5_TnpA"/>
    <property type="match status" value="1"/>
</dbReference>
<dbReference type="Proteomes" id="UP000250557">
    <property type="component" value="Chromosome"/>
</dbReference>
<reference evidence="1 3" key="1">
    <citation type="submission" date="2019-08" db="EMBL/GenBank/DDBJ databases">
        <title>Comparative genome analysis confer to the adaptation heavy metal polluted environment.</title>
        <authorList>
            <person name="Li Y."/>
        </authorList>
    </citation>
    <scope>NUCLEOTIDE SEQUENCE [LARGE SCALE GENOMIC DNA]</scope>
    <source>
        <strain evidence="1 3">P2</strain>
    </source>
</reference>
<reference evidence="2 4" key="2">
    <citation type="submission" date="2021-03" db="EMBL/GenBank/DDBJ databases">
        <title>Mucilaginibacter strains isolated from gold and copper mining confer multi heavy-metal resistance.</title>
        <authorList>
            <person name="Li Y."/>
        </authorList>
    </citation>
    <scope>NUCLEOTIDE SEQUENCE [LARGE SCALE GENOMIC DNA]</scope>
    <source>
        <strain evidence="2 4">P2-4</strain>
    </source>
</reference>
<evidence type="ECO:0000313" key="3">
    <source>
        <dbReference type="Proteomes" id="UP000250557"/>
    </source>
</evidence>
<accession>A0AAE6MM04</accession>
<dbReference type="Proteomes" id="UP000663940">
    <property type="component" value="Chromosome"/>
</dbReference>
<dbReference type="AlphaFoldDB" id="A0AAE6MM04"/>
<keyword evidence="4" id="KW-1185">Reference proteome</keyword>
<name>A0AAE6MM04_9SPHI</name>